<evidence type="ECO:0000313" key="2">
    <source>
        <dbReference type="Proteomes" id="UP000828390"/>
    </source>
</evidence>
<organism evidence="1 2">
    <name type="scientific">Dreissena polymorpha</name>
    <name type="common">Zebra mussel</name>
    <name type="synonym">Mytilus polymorpha</name>
    <dbReference type="NCBI Taxonomy" id="45954"/>
    <lineage>
        <taxon>Eukaryota</taxon>
        <taxon>Metazoa</taxon>
        <taxon>Spiralia</taxon>
        <taxon>Lophotrochozoa</taxon>
        <taxon>Mollusca</taxon>
        <taxon>Bivalvia</taxon>
        <taxon>Autobranchia</taxon>
        <taxon>Heteroconchia</taxon>
        <taxon>Euheterodonta</taxon>
        <taxon>Imparidentia</taxon>
        <taxon>Neoheterodontei</taxon>
        <taxon>Myida</taxon>
        <taxon>Dreissenoidea</taxon>
        <taxon>Dreissenidae</taxon>
        <taxon>Dreissena</taxon>
    </lineage>
</organism>
<proteinExistence type="predicted"/>
<sequence>MFFDHPVPFLNSFKKNLLTKFYDVWAIYVSSRALTWFYYSHKGKNAPLPGGHIFQPTETIFELVQNIIWKKLRTKFHDDRTINASSRVKNAHPWDIIGKNLLNKFHEYRTINDNYMGNSKVHNYFL</sequence>
<protein>
    <submittedName>
        <fullName evidence="1">Uncharacterized protein</fullName>
    </submittedName>
</protein>
<dbReference type="AlphaFoldDB" id="A0A9D4LA27"/>
<dbReference type="EMBL" id="JAIWYP010000003">
    <property type="protein sequence ID" value="KAH3854014.1"/>
    <property type="molecule type" value="Genomic_DNA"/>
</dbReference>
<reference evidence="1" key="1">
    <citation type="journal article" date="2019" name="bioRxiv">
        <title>The Genome of the Zebra Mussel, Dreissena polymorpha: A Resource for Invasive Species Research.</title>
        <authorList>
            <person name="McCartney M.A."/>
            <person name="Auch B."/>
            <person name="Kono T."/>
            <person name="Mallez S."/>
            <person name="Zhang Y."/>
            <person name="Obille A."/>
            <person name="Becker A."/>
            <person name="Abrahante J.E."/>
            <person name="Garbe J."/>
            <person name="Badalamenti J.P."/>
            <person name="Herman A."/>
            <person name="Mangelson H."/>
            <person name="Liachko I."/>
            <person name="Sullivan S."/>
            <person name="Sone E.D."/>
            <person name="Koren S."/>
            <person name="Silverstein K.A.T."/>
            <person name="Beckman K.B."/>
            <person name="Gohl D.M."/>
        </authorList>
    </citation>
    <scope>NUCLEOTIDE SEQUENCE</scope>
    <source>
        <strain evidence="1">Duluth1</strain>
        <tissue evidence="1">Whole animal</tissue>
    </source>
</reference>
<reference evidence="1" key="2">
    <citation type="submission" date="2020-11" db="EMBL/GenBank/DDBJ databases">
        <authorList>
            <person name="McCartney M.A."/>
            <person name="Auch B."/>
            <person name="Kono T."/>
            <person name="Mallez S."/>
            <person name="Becker A."/>
            <person name="Gohl D.M."/>
            <person name="Silverstein K.A.T."/>
            <person name="Koren S."/>
            <person name="Bechman K.B."/>
            <person name="Herman A."/>
            <person name="Abrahante J.E."/>
            <person name="Garbe J."/>
        </authorList>
    </citation>
    <scope>NUCLEOTIDE SEQUENCE</scope>
    <source>
        <strain evidence="1">Duluth1</strain>
        <tissue evidence="1">Whole animal</tissue>
    </source>
</reference>
<gene>
    <name evidence="1" type="ORF">DPMN_096553</name>
</gene>
<keyword evidence="2" id="KW-1185">Reference proteome</keyword>
<comment type="caution">
    <text evidence="1">The sequence shown here is derived from an EMBL/GenBank/DDBJ whole genome shotgun (WGS) entry which is preliminary data.</text>
</comment>
<name>A0A9D4LA27_DREPO</name>
<dbReference type="Proteomes" id="UP000828390">
    <property type="component" value="Unassembled WGS sequence"/>
</dbReference>
<accession>A0A9D4LA27</accession>
<evidence type="ECO:0000313" key="1">
    <source>
        <dbReference type="EMBL" id="KAH3854014.1"/>
    </source>
</evidence>